<dbReference type="AlphaFoldDB" id="A0A8H7AM14"/>
<keyword evidence="2" id="KW-1185">Reference proteome</keyword>
<name>A0A8H7AM14_9EURO</name>
<proteinExistence type="predicted"/>
<accession>A0A8H7AM14</accession>
<dbReference type="Proteomes" id="UP000606974">
    <property type="component" value="Unassembled WGS sequence"/>
</dbReference>
<dbReference type="EMBL" id="JAACFV010000018">
    <property type="protein sequence ID" value="KAF7511613.1"/>
    <property type="molecule type" value="Genomic_DNA"/>
</dbReference>
<evidence type="ECO:0000313" key="1">
    <source>
        <dbReference type="EMBL" id="KAF7511613.1"/>
    </source>
</evidence>
<reference evidence="1" key="1">
    <citation type="submission" date="2020-02" db="EMBL/GenBank/DDBJ databases">
        <authorList>
            <person name="Palmer J.M."/>
        </authorList>
    </citation>
    <scope>NUCLEOTIDE SEQUENCE</scope>
    <source>
        <strain evidence="1">EPUS1.4</strain>
        <tissue evidence="1">Thallus</tissue>
    </source>
</reference>
<organism evidence="1 2">
    <name type="scientific">Endocarpon pusillum</name>
    <dbReference type="NCBI Taxonomy" id="364733"/>
    <lineage>
        <taxon>Eukaryota</taxon>
        <taxon>Fungi</taxon>
        <taxon>Dikarya</taxon>
        <taxon>Ascomycota</taxon>
        <taxon>Pezizomycotina</taxon>
        <taxon>Eurotiomycetes</taxon>
        <taxon>Chaetothyriomycetidae</taxon>
        <taxon>Verrucariales</taxon>
        <taxon>Verrucariaceae</taxon>
        <taxon>Endocarpon</taxon>
    </lineage>
</organism>
<sequence length="62" mass="7061">MPVCLHEEQTQPIQTDVAFDIDSFMGFFRSLAAARSGILYQPAPLMRQNITTDVHLETMVYD</sequence>
<comment type="caution">
    <text evidence="1">The sequence shown here is derived from an EMBL/GenBank/DDBJ whole genome shotgun (WGS) entry which is preliminary data.</text>
</comment>
<protein>
    <submittedName>
        <fullName evidence="1">Uncharacterized protein</fullName>
    </submittedName>
</protein>
<evidence type="ECO:0000313" key="2">
    <source>
        <dbReference type="Proteomes" id="UP000606974"/>
    </source>
</evidence>
<gene>
    <name evidence="1" type="ORF">GJ744_003776</name>
</gene>